<evidence type="ECO:0000313" key="2">
    <source>
        <dbReference type="Proteomes" id="UP000756132"/>
    </source>
</evidence>
<dbReference type="OMA" id="EGTHSMT"/>
<keyword evidence="2" id="KW-1185">Reference proteome</keyword>
<dbReference type="Proteomes" id="UP000756132">
    <property type="component" value="Chromosome 6"/>
</dbReference>
<proteinExistence type="predicted"/>
<dbReference type="PANTHER" id="PTHR37315:SF1">
    <property type="entry name" value="UPF0311 PROTEIN BLR7842"/>
    <property type="match status" value="1"/>
</dbReference>
<dbReference type="EMBL" id="CP090168">
    <property type="protein sequence ID" value="UJO18686.1"/>
    <property type="molecule type" value="Genomic_DNA"/>
</dbReference>
<reference evidence="1" key="1">
    <citation type="submission" date="2021-12" db="EMBL/GenBank/DDBJ databases">
        <authorList>
            <person name="Zaccaron A."/>
            <person name="Stergiopoulos I."/>
        </authorList>
    </citation>
    <scope>NUCLEOTIDE SEQUENCE</scope>
    <source>
        <strain evidence="1">Race5_Kim</strain>
    </source>
</reference>
<organism evidence="1 2">
    <name type="scientific">Passalora fulva</name>
    <name type="common">Tomato leaf mold</name>
    <name type="synonym">Cladosporium fulvum</name>
    <dbReference type="NCBI Taxonomy" id="5499"/>
    <lineage>
        <taxon>Eukaryota</taxon>
        <taxon>Fungi</taxon>
        <taxon>Dikarya</taxon>
        <taxon>Ascomycota</taxon>
        <taxon>Pezizomycotina</taxon>
        <taxon>Dothideomycetes</taxon>
        <taxon>Dothideomycetidae</taxon>
        <taxon>Mycosphaerellales</taxon>
        <taxon>Mycosphaerellaceae</taxon>
        <taxon>Fulvia</taxon>
    </lineage>
</organism>
<dbReference type="KEGG" id="ffu:CLAFUR5_07537"/>
<evidence type="ECO:0000313" key="1">
    <source>
        <dbReference type="EMBL" id="UJO18686.1"/>
    </source>
</evidence>
<reference evidence="1" key="2">
    <citation type="journal article" date="2022" name="Microb. Genom.">
        <title>A chromosome-scale genome assembly of the tomato pathogen Cladosporium fulvum reveals a compartmentalized genome architecture and the presence of a dispensable chromosome.</title>
        <authorList>
            <person name="Zaccaron A.Z."/>
            <person name="Chen L.H."/>
            <person name="Samaras A."/>
            <person name="Stergiopoulos I."/>
        </authorList>
    </citation>
    <scope>NUCLEOTIDE SEQUENCE</scope>
    <source>
        <strain evidence="1">Race5_Kim</strain>
    </source>
</reference>
<dbReference type="Pfam" id="PF11578">
    <property type="entry name" value="DUF3237"/>
    <property type="match status" value="1"/>
</dbReference>
<dbReference type="OrthoDB" id="2544694at2759"/>
<dbReference type="AlphaFoldDB" id="A0A9Q8UQG6"/>
<dbReference type="RefSeq" id="XP_047763052.1">
    <property type="nucleotide sequence ID" value="XM_047906685.1"/>
</dbReference>
<sequence length="191" mass="21403">MTSSKSLQDSPGDEYIPVPVQMKIPHVDFIYRLSCNMAEDNHVVGAPFNALHTRIIMPIVDGTVKGPRISATIERNSGADWGTTIQGAHFMKLDARYTLKTDDGEYIYVRSKGIFSPSADDFFASGHPDSMSHSDVEWFSRLQFDAGSGPYNWMNSIFAIGVLSMHERKIIIDAYRVTNFPGQEPKDIRAR</sequence>
<dbReference type="GeneID" id="71987415"/>
<gene>
    <name evidence="1" type="ORF">CLAFUR5_07537</name>
</gene>
<accession>A0A9Q8UQG6</accession>
<dbReference type="InterPro" id="IPR020915">
    <property type="entry name" value="UPF0311"/>
</dbReference>
<protein>
    <submittedName>
        <fullName evidence="1">Uncharacterized protein</fullName>
    </submittedName>
</protein>
<name>A0A9Q8UQG6_PASFU</name>
<dbReference type="PANTHER" id="PTHR37315">
    <property type="entry name" value="UPF0311 PROTEIN BLR7842"/>
    <property type="match status" value="1"/>
</dbReference>
<dbReference type="Gene3D" id="2.40.160.20">
    <property type="match status" value="1"/>
</dbReference>